<keyword evidence="1" id="KW-0802">TPR repeat</keyword>
<keyword evidence="2" id="KW-0812">Transmembrane</keyword>
<accession>A0A1Y9TL73</accession>
<gene>
    <name evidence="3" type="primary">ycf37</name>
</gene>
<dbReference type="SMART" id="SM00028">
    <property type="entry name" value="TPR"/>
    <property type="match status" value="2"/>
</dbReference>
<evidence type="ECO:0000313" key="3">
    <source>
        <dbReference type="EMBL" id="ARO90314.1"/>
    </source>
</evidence>
<dbReference type="AlphaFoldDB" id="A0A1Y9TL73"/>
<reference evidence="3" key="1">
    <citation type="submission" date="2017-03" db="EMBL/GenBank/DDBJ databases">
        <title>The new red algal subphylum Proteorhodophytina comprises the largest and most divergent plastid genomes known.</title>
        <authorList>
            <person name="Munoz-Gomez S.A."/>
            <person name="Mejia-Franco F.G."/>
            <person name="Durnin K."/>
            <person name="Morgan C."/>
            <person name="Grisdale C.J."/>
            <person name="Archibald J.M."/>
            <person name="Slamovits C.H."/>
        </authorList>
    </citation>
    <scope>NUCLEOTIDE SEQUENCE</scope>
    <source>
        <strain evidence="3">UTEX LB2854</strain>
    </source>
</reference>
<sequence length="172" mass="20653">MFINLPIVYLTIVNLLFLILGYILTIQSLKLYRDNQKIELFNKQTLTSYETSIVRYQVLQIYYRRKWYISMLRQSQFIINNPNDYEIDQRSYIYFVLGEIYFMLNSFTQAINNYKLASKLLPNKIPILERLGATYKAIRDYKLAKLTYLEALKLNPDNMQIEKEINSLKYLN</sequence>
<feature type="repeat" description="TPR" evidence="1">
    <location>
        <begin position="91"/>
        <end position="124"/>
    </location>
</feature>
<protein>
    <submittedName>
        <fullName evidence="3">Conserved hypothetical plastid protein</fullName>
    </submittedName>
</protein>
<feature type="repeat" description="TPR" evidence="1">
    <location>
        <begin position="125"/>
        <end position="158"/>
    </location>
</feature>
<dbReference type="PROSITE" id="PS50005">
    <property type="entry name" value="TPR"/>
    <property type="match status" value="2"/>
</dbReference>
<feature type="transmembrane region" description="Helical" evidence="2">
    <location>
        <begin position="6"/>
        <end position="24"/>
    </location>
</feature>
<dbReference type="SUPFAM" id="SSF48452">
    <property type="entry name" value="TPR-like"/>
    <property type="match status" value="1"/>
</dbReference>
<keyword evidence="3" id="KW-0934">Plastid</keyword>
<dbReference type="EMBL" id="KY709207">
    <property type="protein sequence ID" value="ARO90314.1"/>
    <property type="molecule type" value="Genomic_DNA"/>
</dbReference>
<evidence type="ECO:0000256" key="1">
    <source>
        <dbReference type="PROSITE-ProRule" id="PRU00339"/>
    </source>
</evidence>
<dbReference type="Gene3D" id="1.25.40.10">
    <property type="entry name" value="Tetratricopeptide repeat domain"/>
    <property type="match status" value="1"/>
</dbReference>
<proteinExistence type="predicted"/>
<dbReference type="InterPro" id="IPR011990">
    <property type="entry name" value="TPR-like_helical_dom_sf"/>
</dbReference>
<name>A0A1Y9TL73_9RHOD</name>
<organism evidence="3">
    <name type="scientific">Bangiopsis subsimplex</name>
    <dbReference type="NCBI Taxonomy" id="139980"/>
    <lineage>
        <taxon>Eukaryota</taxon>
        <taxon>Rhodophyta</taxon>
        <taxon>Stylonematophyceae</taxon>
        <taxon>Stylonematales</taxon>
        <taxon>Stylonemataceae</taxon>
        <taxon>Bangiopsis</taxon>
    </lineage>
</organism>
<evidence type="ECO:0000256" key="2">
    <source>
        <dbReference type="SAM" id="Phobius"/>
    </source>
</evidence>
<keyword evidence="3" id="KW-0150">Chloroplast</keyword>
<dbReference type="InterPro" id="IPR019734">
    <property type="entry name" value="TPR_rpt"/>
</dbReference>
<geneLocation type="chloroplast" evidence="3"/>
<dbReference type="Pfam" id="PF13181">
    <property type="entry name" value="TPR_8"/>
    <property type="match status" value="2"/>
</dbReference>
<keyword evidence="2" id="KW-1133">Transmembrane helix</keyword>
<keyword evidence="2" id="KW-0472">Membrane</keyword>